<dbReference type="GO" id="GO:0007088">
    <property type="term" value="P:regulation of mitotic nuclear division"/>
    <property type="evidence" value="ECO:0007669"/>
    <property type="project" value="TreeGrafter"/>
</dbReference>
<name>A0A8S1ADI9_ARCPL</name>
<feature type="region of interest" description="Disordered" evidence="6">
    <location>
        <begin position="281"/>
        <end position="321"/>
    </location>
</feature>
<keyword evidence="5" id="KW-0131">Cell cycle</keyword>
<dbReference type="GO" id="GO:0060236">
    <property type="term" value="P:regulation of mitotic spindle organization"/>
    <property type="evidence" value="ECO:0007669"/>
    <property type="project" value="TreeGrafter"/>
</dbReference>
<organism evidence="7 9">
    <name type="scientific">Arctia plantaginis</name>
    <name type="common">Wood tiger moth</name>
    <name type="synonym">Phalaena plantaginis</name>
    <dbReference type="NCBI Taxonomy" id="874455"/>
    <lineage>
        <taxon>Eukaryota</taxon>
        <taxon>Metazoa</taxon>
        <taxon>Ecdysozoa</taxon>
        <taxon>Arthropoda</taxon>
        <taxon>Hexapoda</taxon>
        <taxon>Insecta</taxon>
        <taxon>Pterygota</taxon>
        <taxon>Neoptera</taxon>
        <taxon>Endopterygota</taxon>
        <taxon>Lepidoptera</taxon>
        <taxon>Glossata</taxon>
        <taxon>Ditrysia</taxon>
        <taxon>Noctuoidea</taxon>
        <taxon>Erebidae</taxon>
        <taxon>Arctiinae</taxon>
        <taxon>Arctia</taxon>
    </lineage>
</organism>
<evidence type="ECO:0000313" key="8">
    <source>
        <dbReference type="EMBL" id="CAB3243382.1"/>
    </source>
</evidence>
<dbReference type="OrthoDB" id="10020858at2759"/>
<dbReference type="EMBL" id="CADEBD010000314">
    <property type="protein sequence ID" value="CAB3243382.1"/>
    <property type="molecule type" value="Genomic_DNA"/>
</dbReference>
<keyword evidence="4" id="KW-0498">Mitosis</keyword>
<reference evidence="9 10" key="1">
    <citation type="submission" date="2020-04" db="EMBL/GenBank/DDBJ databases">
        <authorList>
            <person name="Wallbank WR R."/>
            <person name="Pardo Diaz C."/>
            <person name="Kozak K."/>
            <person name="Martin S."/>
            <person name="Jiggins C."/>
            <person name="Moest M."/>
            <person name="Warren A I."/>
            <person name="Byers J.R.P. K."/>
            <person name="Montejo-Kovacevich G."/>
            <person name="Yen C E."/>
        </authorList>
    </citation>
    <scope>NUCLEOTIDE SEQUENCE [LARGE SCALE GENOMIC DNA]</scope>
</reference>
<dbReference type="PRINTS" id="PR02038">
    <property type="entry name" value="AURORABORA"/>
</dbReference>
<dbReference type="EMBL" id="CADEBC010000519">
    <property type="protein sequence ID" value="CAB3242995.1"/>
    <property type="molecule type" value="Genomic_DNA"/>
</dbReference>
<keyword evidence="3" id="KW-0132">Cell division</keyword>
<dbReference type="PANTHER" id="PTHR14728">
    <property type="entry name" value="PROTEIN AURORA BOREALIS"/>
    <property type="match status" value="1"/>
</dbReference>
<dbReference type="Proteomes" id="UP000494256">
    <property type="component" value="Unassembled WGS sequence"/>
</dbReference>
<dbReference type="GO" id="GO:0019901">
    <property type="term" value="F:protein kinase binding"/>
    <property type="evidence" value="ECO:0007669"/>
    <property type="project" value="TreeGrafter"/>
</dbReference>
<evidence type="ECO:0000256" key="2">
    <source>
        <dbReference type="ARBA" id="ARBA00020055"/>
    </source>
</evidence>
<dbReference type="GO" id="GO:0051301">
    <property type="term" value="P:cell division"/>
    <property type="evidence" value="ECO:0007669"/>
    <property type="project" value="UniProtKB-KW"/>
</dbReference>
<dbReference type="Proteomes" id="UP000494106">
    <property type="component" value="Unassembled WGS sequence"/>
</dbReference>
<protein>
    <recommendedName>
        <fullName evidence="2">Protein aurora borealis</fullName>
    </recommendedName>
</protein>
<evidence type="ECO:0000313" key="9">
    <source>
        <dbReference type="Proteomes" id="UP000494106"/>
    </source>
</evidence>
<sequence>MGDKNINQNIVHKSTPPSTNQKVRNPFDKALIDKLHKPICSPGMCKIYKKKSNGSFRWDIDQACTLVPADIVVCNSQFEPSPDPALEKIAEEATDRFFSQEMVMPSPVIESSKKVKPLLQTSCDASIQIDSFIQEKLVVTKEVSAQTILTIPPELPPELENLLKPFCTYTQDQDMSGEYEITANGSLRRKLFFEEHSDMEQYDSEQTDDEIHVESRPPSRYEAHTPVVFSPDLSQDALSKGMKRTFGTPLKKGSSSNGRPCYRNKILDVVDFGEPCFSPIGFQTPKRTNQSSATSSSLASASISPVTKVASSDEEKNNFTSPESETMATCLDCVQSQAQTEKKKCFCKLTPNKIKRSTSLKESPPRSRKGSFSFSEKRSLSMSSLHRSRSVQKLDFSMDMSVDSSLHNHSQAGYESKSPLEEKEATWSLVEEASIHHLVKVETAKRDSCNIQSSTQIDSVVTIDDTPIKGKSKINIRSHEISKIRAPLPLSPLHMSLDSSLDNIDNPLSLEDKKIDFNRVDLKFLTENVSQLDYTASNMTKVGSDSSTSFKKVDSGFNENTFYANASSYYESAIKPSELTVTNISKSNSKNALKEISNVHWMRVDSGFKDECSSDVTQFYAENEGLSAGKFTGFNFSETKSADKENLGSEEFDKFLVQTNKNEAMSMSDIFTDEMTFNCNFSSTPSKSKGRKVHS</sequence>
<evidence type="ECO:0000313" key="7">
    <source>
        <dbReference type="EMBL" id="CAB3242995.1"/>
    </source>
</evidence>
<gene>
    <name evidence="8" type="ORF">APLA_LOCUS10352</name>
    <name evidence="7" type="ORF">APLA_LOCUS9290</name>
</gene>
<proteinExistence type="inferred from homology"/>
<dbReference type="PANTHER" id="PTHR14728:SF2">
    <property type="entry name" value="PROTEIN AURORA BOREALIS"/>
    <property type="match status" value="1"/>
</dbReference>
<evidence type="ECO:0000256" key="3">
    <source>
        <dbReference type="ARBA" id="ARBA00022618"/>
    </source>
</evidence>
<feature type="compositionally biased region" description="Basic and acidic residues" evidence="6">
    <location>
        <begin position="209"/>
        <end position="223"/>
    </location>
</feature>
<comment type="caution">
    <text evidence="7">The sequence shown here is derived from an EMBL/GenBank/DDBJ whole genome shotgun (WGS) entry which is preliminary data.</text>
</comment>
<evidence type="ECO:0000256" key="1">
    <source>
        <dbReference type="ARBA" id="ARBA00010963"/>
    </source>
</evidence>
<feature type="region of interest" description="Disordered" evidence="6">
    <location>
        <begin position="1"/>
        <end position="21"/>
    </location>
</feature>
<dbReference type="GO" id="GO:0005634">
    <property type="term" value="C:nucleus"/>
    <property type="evidence" value="ECO:0007669"/>
    <property type="project" value="TreeGrafter"/>
</dbReference>
<dbReference type="InterPro" id="IPR023252">
    <property type="entry name" value="Aurora_borealis_protein"/>
</dbReference>
<dbReference type="Pfam" id="PF15280">
    <property type="entry name" value="BORA_N"/>
    <property type="match status" value="1"/>
</dbReference>
<evidence type="ECO:0000313" key="10">
    <source>
        <dbReference type="Proteomes" id="UP000494256"/>
    </source>
</evidence>
<evidence type="ECO:0000256" key="5">
    <source>
        <dbReference type="ARBA" id="ARBA00023306"/>
    </source>
</evidence>
<dbReference type="GO" id="GO:0005737">
    <property type="term" value="C:cytoplasm"/>
    <property type="evidence" value="ECO:0007669"/>
    <property type="project" value="TreeGrafter"/>
</dbReference>
<accession>A0A8S1ADI9</accession>
<evidence type="ECO:0000256" key="6">
    <source>
        <dbReference type="SAM" id="MobiDB-lite"/>
    </source>
</evidence>
<dbReference type="AlphaFoldDB" id="A0A8S1ADI9"/>
<feature type="region of interest" description="Disordered" evidence="6">
    <location>
        <begin position="356"/>
        <end position="375"/>
    </location>
</feature>
<comment type="similarity">
    <text evidence="1">Belongs to the BORA family.</text>
</comment>
<evidence type="ECO:0000256" key="4">
    <source>
        <dbReference type="ARBA" id="ARBA00022776"/>
    </source>
</evidence>
<keyword evidence="9" id="KW-1185">Reference proteome</keyword>
<feature type="region of interest" description="Disordered" evidence="6">
    <location>
        <begin position="200"/>
        <end position="224"/>
    </location>
</feature>
<feature type="compositionally biased region" description="Low complexity" evidence="6">
    <location>
        <begin position="291"/>
        <end position="304"/>
    </location>
</feature>